<dbReference type="PANTHER" id="PTHR33840:SF2">
    <property type="entry name" value="TLE1 PHOSPHOLIPASE DOMAIN-CONTAINING PROTEIN"/>
    <property type="match status" value="1"/>
</dbReference>
<dbReference type="AlphaFoldDB" id="A0A1J8QDL4"/>
<organism evidence="3 4">
    <name type="scientific">Rhizopogon vesiculosus</name>
    <dbReference type="NCBI Taxonomy" id="180088"/>
    <lineage>
        <taxon>Eukaryota</taxon>
        <taxon>Fungi</taxon>
        <taxon>Dikarya</taxon>
        <taxon>Basidiomycota</taxon>
        <taxon>Agaricomycotina</taxon>
        <taxon>Agaricomycetes</taxon>
        <taxon>Agaricomycetidae</taxon>
        <taxon>Boletales</taxon>
        <taxon>Suillineae</taxon>
        <taxon>Rhizopogonaceae</taxon>
        <taxon>Rhizopogon</taxon>
    </lineage>
</organism>
<dbReference type="Proteomes" id="UP000183567">
    <property type="component" value="Unassembled WGS sequence"/>
</dbReference>
<dbReference type="STRING" id="180088.A0A1J8QDL4"/>
<protein>
    <recommendedName>
        <fullName evidence="2">T6SS Phospholipase effector Tle1-like catalytic domain-containing protein</fullName>
    </recommendedName>
</protein>
<accession>A0A1J8QDL4</accession>
<feature type="domain" description="T6SS Phospholipase effector Tle1-like catalytic" evidence="2">
    <location>
        <begin position="14"/>
        <end position="342"/>
    </location>
</feature>
<dbReference type="Pfam" id="PF09994">
    <property type="entry name" value="T6SS_Tle1-like_cat"/>
    <property type="match status" value="1"/>
</dbReference>
<proteinExistence type="predicted"/>
<feature type="region of interest" description="Disordered" evidence="1">
    <location>
        <begin position="392"/>
        <end position="413"/>
    </location>
</feature>
<evidence type="ECO:0000313" key="4">
    <source>
        <dbReference type="Proteomes" id="UP000183567"/>
    </source>
</evidence>
<dbReference type="PANTHER" id="PTHR33840">
    <property type="match status" value="1"/>
</dbReference>
<comment type="caution">
    <text evidence="3">The sequence shown here is derived from an EMBL/GenBank/DDBJ whole genome shotgun (WGS) entry which is preliminary data.</text>
</comment>
<evidence type="ECO:0000313" key="3">
    <source>
        <dbReference type="EMBL" id="OJA07506.1"/>
    </source>
</evidence>
<dbReference type="InterPro" id="IPR018712">
    <property type="entry name" value="Tle1-like_cat"/>
</dbReference>
<evidence type="ECO:0000259" key="2">
    <source>
        <dbReference type="Pfam" id="PF09994"/>
    </source>
</evidence>
<name>A0A1J8QDL4_9AGAM</name>
<evidence type="ECO:0000256" key="1">
    <source>
        <dbReference type="SAM" id="MobiDB-lite"/>
    </source>
</evidence>
<gene>
    <name evidence="3" type="ORF">AZE42_09221</name>
</gene>
<dbReference type="InterPro" id="IPR029058">
    <property type="entry name" value="AB_hydrolase_fold"/>
</dbReference>
<dbReference type="EMBL" id="LVVM01006642">
    <property type="protein sequence ID" value="OJA07506.1"/>
    <property type="molecule type" value="Genomic_DNA"/>
</dbReference>
<keyword evidence="4" id="KW-1185">Reference proteome</keyword>
<feature type="compositionally biased region" description="Pro residues" evidence="1">
    <location>
        <begin position="401"/>
        <end position="411"/>
    </location>
</feature>
<dbReference type="SUPFAM" id="SSF53474">
    <property type="entry name" value="alpha/beta-Hydrolases"/>
    <property type="match status" value="1"/>
</dbReference>
<sequence>MSDTGGSESSREPKILIATFDGTAGSYNTANSNVVKFVSLLKKDTDCQLCYYQAGVGTYFSPGVVSPMFISLAKMLDEAFAWYLDEHVMEGYKFLMNNYRSGDKICLFGFSRGAYTARALAGMLHKVGLLPKSNLQQVSFAYNAYKQTGKVANEFAAGFKQTFSQDVKVEFVGVWDTVQSTGVLMSRNLPFTDSNTLIKTFRHALALDERRVRFQPELYHRSQSDTPDPEYAEMSKLRKAVGELENKASGKFGSLGNKLRKKFKKKSKCEEVEVVVERTEETIVNGEANAETLVCVDIEPEPSTDVLEVWFPGCHSDIGGGNVANCVEVSLAQNTLRWMVEQVIQSQCGILFDEEALERLGMPLSSLPVPQPPPASPDDVVSLPMEELKASSYVPSTSSPPTQPPTIPSQPNPETCDALAPLFDELQLQKAWWLLEIMLLPYAWQDAHGKWHTKWSFHLGKGRVIPYQHPNFHTSVQERMNYAPLHYTPRAIYQYGQEVFV</sequence>
<dbReference type="OrthoDB" id="3162439at2759"/>
<reference evidence="3 4" key="1">
    <citation type="submission" date="2016-03" db="EMBL/GenBank/DDBJ databases">
        <title>Comparative genomics of the ectomycorrhizal sister species Rhizopogon vinicolor and Rhizopogon vesiculosus (Basidiomycota: Boletales) reveals a divergence of the mating type B locus.</title>
        <authorList>
            <person name="Mujic A.B."/>
            <person name="Kuo A."/>
            <person name="Tritt A."/>
            <person name="Lipzen A."/>
            <person name="Chen C."/>
            <person name="Johnson J."/>
            <person name="Sharma A."/>
            <person name="Barry K."/>
            <person name="Grigoriev I.V."/>
            <person name="Spatafora J.W."/>
        </authorList>
    </citation>
    <scope>NUCLEOTIDE SEQUENCE [LARGE SCALE GENOMIC DNA]</scope>
    <source>
        <strain evidence="3 4">AM-OR11-056</strain>
    </source>
</reference>